<protein>
    <recommendedName>
        <fullName evidence="2">UspA domain-containing protein</fullName>
    </recommendedName>
</protein>
<accession>A0A978UC07</accession>
<dbReference type="AlphaFoldDB" id="A0A978UC07"/>
<dbReference type="Proteomes" id="UP000813462">
    <property type="component" value="Unassembled WGS sequence"/>
</dbReference>
<dbReference type="PANTHER" id="PTHR31964:SF124">
    <property type="entry name" value="ADENINE NUCLEOTIDE ALPHA HYDROLASES-LIKE SUPERFAMILY PROTEIN"/>
    <property type="match status" value="1"/>
</dbReference>
<dbReference type="OrthoDB" id="843225at2759"/>
<dbReference type="EMBL" id="JAEACU010000012">
    <property type="protein sequence ID" value="KAH7512300.1"/>
    <property type="molecule type" value="Genomic_DNA"/>
</dbReference>
<organism evidence="3 4">
    <name type="scientific">Ziziphus jujuba var. spinosa</name>
    <dbReference type="NCBI Taxonomy" id="714518"/>
    <lineage>
        <taxon>Eukaryota</taxon>
        <taxon>Viridiplantae</taxon>
        <taxon>Streptophyta</taxon>
        <taxon>Embryophyta</taxon>
        <taxon>Tracheophyta</taxon>
        <taxon>Spermatophyta</taxon>
        <taxon>Magnoliopsida</taxon>
        <taxon>eudicotyledons</taxon>
        <taxon>Gunneridae</taxon>
        <taxon>Pentapetalae</taxon>
        <taxon>rosids</taxon>
        <taxon>fabids</taxon>
        <taxon>Rosales</taxon>
        <taxon>Rhamnaceae</taxon>
        <taxon>Paliureae</taxon>
        <taxon>Ziziphus</taxon>
    </lineage>
</organism>
<sequence>MEKTTATTETTTATSARTASLQGQEKVASTDRKKMKVMVALDDSDSSFYALTWALDHLFTTSIGVAAAPAKEFPEEVDMLFLVHVQQPFHHYAYPVGPGGTGLSCARLIRPIYATSSVVESVRKAQEEISTALLSRALEMCKAKAKAKLVKAETLILDGDPKDMICQASEQMNVDLLVLGSRGLGKIKRAFLGSVSDYCAHHASCPILIVKPSKEAARVG</sequence>
<evidence type="ECO:0000259" key="2">
    <source>
        <dbReference type="Pfam" id="PF00582"/>
    </source>
</evidence>
<comment type="caution">
    <text evidence="3">The sequence shown here is derived from an EMBL/GenBank/DDBJ whole genome shotgun (WGS) entry which is preliminary data.</text>
</comment>
<dbReference type="InterPro" id="IPR014729">
    <property type="entry name" value="Rossmann-like_a/b/a_fold"/>
</dbReference>
<dbReference type="CDD" id="cd23659">
    <property type="entry name" value="USP_At3g01520-like"/>
    <property type="match status" value="1"/>
</dbReference>
<dbReference type="PANTHER" id="PTHR31964">
    <property type="entry name" value="ADENINE NUCLEOTIDE ALPHA HYDROLASES-LIKE SUPERFAMILY PROTEIN"/>
    <property type="match status" value="1"/>
</dbReference>
<gene>
    <name evidence="3" type="ORF">FEM48_Zijuj12G0076000</name>
</gene>
<proteinExistence type="predicted"/>
<dbReference type="InterPro" id="IPR006015">
    <property type="entry name" value="Universal_stress_UspA"/>
</dbReference>
<feature type="region of interest" description="Disordered" evidence="1">
    <location>
        <begin position="1"/>
        <end position="27"/>
    </location>
</feature>
<name>A0A978UC07_ZIZJJ</name>
<evidence type="ECO:0000313" key="3">
    <source>
        <dbReference type="EMBL" id="KAH7512300.1"/>
    </source>
</evidence>
<dbReference type="Pfam" id="PF00582">
    <property type="entry name" value="Usp"/>
    <property type="match status" value="1"/>
</dbReference>
<dbReference type="PRINTS" id="PR01438">
    <property type="entry name" value="UNVRSLSTRESS"/>
</dbReference>
<reference evidence="3" key="1">
    <citation type="journal article" date="2021" name="Front. Plant Sci.">
        <title>Chromosome-Scale Genome Assembly for Chinese Sour Jujube and Insights Into Its Genome Evolution and Domestication Signature.</title>
        <authorList>
            <person name="Shen L.-Y."/>
            <person name="Luo H."/>
            <person name="Wang X.-L."/>
            <person name="Wang X.-M."/>
            <person name="Qiu X.-J."/>
            <person name="Liu H."/>
            <person name="Zhou S.-S."/>
            <person name="Jia K.-H."/>
            <person name="Nie S."/>
            <person name="Bao Y.-T."/>
            <person name="Zhang R.-G."/>
            <person name="Yun Q.-Z."/>
            <person name="Chai Y.-H."/>
            <person name="Lu J.-Y."/>
            <person name="Li Y."/>
            <person name="Zhao S.-W."/>
            <person name="Mao J.-F."/>
            <person name="Jia S.-G."/>
            <person name="Mao Y.-M."/>
        </authorList>
    </citation>
    <scope>NUCLEOTIDE SEQUENCE</scope>
    <source>
        <strain evidence="3">AT0</strain>
        <tissue evidence="3">Leaf</tissue>
    </source>
</reference>
<feature type="compositionally biased region" description="Low complexity" evidence="1">
    <location>
        <begin position="1"/>
        <end position="19"/>
    </location>
</feature>
<feature type="domain" description="UspA" evidence="2">
    <location>
        <begin position="125"/>
        <end position="211"/>
    </location>
</feature>
<dbReference type="InterPro" id="IPR006016">
    <property type="entry name" value="UspA"/>
</dbReference>
<evidence type="ECO:0000256" key="1">
    <source>
        <dbReference type="SAM" id="MobiDB-lite"/>
    </source>
</evidence>
<evidence type="ECO:0000313" key="4">
    <source>
        <dbReference type="Proteomes" id="UP000813462"/>
    </source>
</evidence>
<dbReference type="Gene3D" id="3.40.50.620">
    <property type="entry name" value="HUPs"/>
    <property type="match status" value="1"/>
</dbReference>
<dbReference type="SUPFAM" id="SSF52402">
    <property type="entry name" value="Adenine nucleotide alpha hydrolases-like"/>
    <property type="match status" value="1"/>
</dbReference>